<dbReference type="PANTHER" id="PTHR34524:SF6">
    <property type="entry name" value="CALCYPHOSINE LIKE"/>
    <property type="match status" value="1"/>
</dbReference>
<dbReference type="FunFam" id="1.10.238.10:FF:000178">
    <property type="entry name" value="Calmodulin-2 A"/>
    <property type="match status" value="1"/>
</dbReference>
<evidence type="ECO:0000313" key="6">
    <source>
        <dbReference type="Proteomes" id="UP001186944"/>
    </source>
</evidence>
<keyword evidence="3" id="KW-0106">Calcium</keyword>
<feature type="domain" description="EF-hand" evidence="4">
    <location>
        <begin position="83"/>
        <end position="118"/>
    </location>
</feature>
<comment type="caution">
    <text evidence="5">The sequence shown here is derived from an EMBL/GenBank/DDBJ whole genome shotgun (WGS) entry which is preliminary data.</text>
</comment>
<dbReference type="InterPro" id="IPR002048">
    <property type="entry name" value="EF_hand_dom"/>
</dbReference>
<dbReference type="GO" id="GO:0043226">
    <property type="term" value="C:organelle"/>
    <property type="evidence" value="ECO:0007669"/>
    <property type="project" value="UniProtKB-ARBA"/>
</dbReference>
<dbReference type="SUPFAM" id="SSF47473">
    <property type="entry name" value="EF-hand"/>
    <property type="match status" value="2"/>
</dbReference>
<dbReference type="InterPro" id="IPR018247">
    <property type="entry name" value="EF_Hand_1_Ca_BS"/>
</dbReference>
<feature type="domain" description="EF-hand" evidence="4">
    <location>
        <begin position="153"/>
        <end position="188"/>
    </location>
</feature>
<gene>
    <name evidence="5" type="ORF">FSP39_000580</name>
</gene>
<dbReference type="Pfam" id="PF13499">
    <property type="entry name" value="EF-hand_7"/>
    <property type="match status" value="2"/>
</dbReference>
<sequence length="224" mass="25715">MANVSAWAQRHLSRVESDFKEADKDKSGALDFQEVYNVLLKSGFKGSQDEAKEIFKEVDTDKNKKISRNEFTKAMSNVPPIDFKEIVLRRAFKKLDTDGSGYLTMNEIMDATKSDAGIDVAAEKIAELEIYLIKDADKKISYEEFLSVYVKKKNVSAMETLFDKLDTDKSGKLSRQEILDGLKRDQELQLQAKKISGILINWCKGTDHELDYREFIKAYEDHRH</sequence>
<dbReference type="PROSITE" id="PS00018">
    <property type="entry name" value="EF_HAND_1"/>
    <property type="match status" value="4"/>
</dbReference>
<dbReference type="Proteomes" id="UP001186944">
    <property type="component" value="Unassembled WGS sequence"/>
</dbReference>
<accession>A0AA88XCV0</accession>
<evidence type="ECO:0000259" key="4">
    <source>
        <dbReference type="PROSITE" id="PS50222"/>
    </source>
</evidence>
<keyword evidence="1" id="KW-0479">Metal-binding</keyword>
<dbReference type="GO" id="GO:0005509">
    <property type="term" value="F:calcium ion binding"/>
    <property type="evidence" value="ECO:0007669"/>
    <property type="project" value="InterPro"/>
</dbReference>
<evidence type="ECO:0000313" key="5">
    <source>
        <dbReference type="EMBL" id="KAK3082616.1"/>
    </source>
</evidence>
<protein>
    <recommendedName>
        <fullName evidence="4">EF-hand domain-containing protein</fullName>
    </recommendedName>
</protein>
<dbReference type="PROSITE" id="PS50222">
    <property type="entry name" value="EF_HAND_2"/>
    <property type="match status" value="4"/>
</dbReference>
<evidence type="ECO:0000256" key="3">
    <source>
        <dbReference type="ARBA" id="ARBA00022837"/>
    </source>
</evidence>
<feature type="domain" description="EF-hand" evidence="4">
    <location>
        <begin position="10"/>
        <end position="45"/>
    </location>
</feature>
<organism evidence="5 6">
    <name type="scientific">Pinctada imbricata</name>
    <name type="common">Atlantic pearl-oyster</name>
    <name type="synonym">Pinctada martensii</name>
    <dbReference type="NCBI Taxonomy" id="66713"/>
    <lineage>
        <taxon>Eukaryota</taxon>
        <taxon>Metazoa</taxon>
        <taxon>Spiralia</taxon>
        <taxon>Lophotrochozoa</taxon>
        <taxon>Mollusca</taxon>
        <taxon>Bivalvia</taxon>
        <taxon>Autobranchia</taxon>
        <taxon>Pteriomorphia</taxon>
        <taxon>Pterioida</taxon>
        <taxon>Pterioidea</taxon>
        <taxon>Pteriidae</taxon>
        <taxon>Pinctada</taxon>
    </lineage>
</organism>
<evidence type="ECO:0000256" key="1">
    <source>
        <dbReference type="ARBA" id="ARBA00022723"/>
    </source>
</evidence>
<dbReference type="EMBL" id="VSWD01000014">
    <property type="protein sequence ID" value="KAK3082616.1"/>
    <property type="molecule type" value="Genomic_DNA"/>
</dbReference>
<name>A0AA88XCV0_PINIB</name>
<keyword evidence="2" id="KW-0677">Repeat</keyword>
<keyword evidence="6" id="KW-1185">Reference proteome</keyword>
<evidence type="ECO:0000256" key="2">
    <source>
        <dbReference type="ARBA" id="ARBA00022737"/>
    </source>
</evidence>
<dbReference type="AlphaFoldDB" id="A0AA88XCV0"/>
<dbReference type="Pfam" id="PF13202">
    <property type="entry name" value="EF-hand_5"/>
    <property type="match status" value="1"/>
</dbReference>
<reference evidence="5" key="1">
    <citation type="submission" date="2019-08" db="EMBL/GenBank/DDBJ databases">
        <title>The improved chromosome-level genome for the pearl oyster Pinctada fucata martensii using PacBio sequencing and Hi-C.</title>
        <authorList>
            <person name="Zheng Z."/>
        </authorList>
    </citation>
    <scope>NUCLEOTIDE SEQUENCE</scope>
    <source>
        <strain evidence="5">ZZ-2019</strain>
        <tissue evidence="5">Adductor muscle</tissue>
    </source>
</reference>
<dbReference type="Gene3D" id="1.10.238.10">
    <property type="entry name" value="EF-hand"/>
    <property type="match status" value="3"/>
</dbReference>
<proteinExistence type="predicted"/>
<dbReference type="SMART" id="SM00054">
    <property type="entry name" value="EFh"/>
    <property type="match status" value="4"/>
</dbReference>
<feature type="domain" description="EF-hand" evidence="4">
    <location>
        <begin position="46"/>
        <end position="81"/>
    </location>
</feature>
<dbReference type="InterPro" id="IPR011992">
    <property type="entry name" value="EF-hand-dom_pair"/>
</dbReference>
<dbReference type="PANTHER" id="PTHR34524">
    <property type="entry name" value="CALCYPHOSIN"/>
    <property type="match status" value="1"/>
</dbReference>
<dbReference type="InterPro" id="IPR051581">
    <property type="entry name" value="Ca-bind"/>
</dbReference>